<protein>
    <submittedName>
        <fullName evidence="6">VRR-NUC domain containing protein</fullName>
    </submittedName>
</protein>
<evidence type="ECO:0000313" key="10">
    <source>
        <dbReference type="EMBL" id="CAB5230567.1"/>
    </source>
</evidence>
<dbReference type="EMBL" id="LR797077">
    <property type="protein sequence ID" value="CAB4185208.1"/>
    <property type="molecule type" value="Genomic_DNA"/>
</dbReference>
<dbReference type="EMBL" id="LR798420">
    <property type="protein sequence ID" value="CAB5230567.1"/>
    <property type="molecule type" value="Genomic_DNA"/>
</dbReference>
<keyword evidence="3" id="KW-0378">Hydrolase</keyword>
<dbReference type="GO" id="GO:0004518">
    <property type="term" value="F:nuclease activity"/>
    <property type="evidence" value="ECO:0007669"/>
    <property type="project" value="UniProtKB-KW"/>
</dbReference>
<evidence type="ECO:0000313" key="6">
    <source>
        <dbReference type="EMBL" id="CAB4185208.1"/>
    </source>
</evidence>
<dbReference type="Pfam" id="PF08774">
    <property type="entry name" value="VRR_NUC"/>
    <property type="match status" value="1"/>
</dbReference>
<dbReference type="Gene3D" id="3.40.1350.10">
    <property type="match status" value="1"/>
</dbReference>
<comment type="cofactor">
    <cofactor evidence="1">
        <name>Mg(2+)</name>
        <dbReference type="ChEBI" id="CHEBI:18420"/>
    </cofactor>
</comment>
<dbReference type="GO" id="GO:0016788">
    <property type="term" value="F:hydrolase activity, acting on ester bonds"/>
    <property type="evidence" value="ECO:0007669"/>
    <property type="project" value="InterPro"/>
</dbReference>
<dbReference type="EMBL" id="LR797136">
    <property type="protein sequence ID" value="CAB4189419.1"/>
    <property type="molecule type" value="Genomic_DNA"/>
</dbReference>
<accession>A0A6J5QW72</accession>
<proteinExistence type="predicted"/>
<evidence type="ECO:0000256" key="2">
    <source>
        <dbReference type="ARBA" id="ARBA00022722"/>
    </source>
</evidence>
<feature type="domain" description="VRR-NUC" evidence="4">
    <location>
        <begin position="12"/>
        <end position="65"/>
    </location>
</feature>
<sequence>MRNARTDANQKEIVAVLRSVGATVQSLAPVGHGVPDLLVGFRGATYLIEVKTPTGKLTPDQIRWHADWRGGVGICITPDDALAYIGAIAQ</sequence>
<keyword evidence="2" id="KW-0540">Nuclease</keyword>
<dbReference type="GO" id="GO:0003676">
    <property type="term" value="F:nucleic acid binding"/>
    <property type="evidence" value="ECO:0007669"/>
    <property type="project" value="InterPro"/>
</dbReference>
<reference evidence="6" key="1">
    <citation type="submission" date="2020-05" db="EMBL/GenBank/DDBJ databases">
        <authorList>
            <person name="Chiriac C."/>
            <person name="Salcher M."/>
            <person name="Ghai R."/>
            <person name="Kavagutti S V."/>
        </authorList>
    </citation>
    <scope>NUCLEOTIDE SEQUENCE</scope>
</reference>
<dbReference type="EMBL" id="LR797444">
    <property type="protein sequence ID" value="CAB4217134.1"/>
    <property type="molecule type" value="Genomic_DNA"/>
</dbReference>
<evidence type="ECO:0000313" key="9">
    <source>
        <dbReference type="EMBL" id="CAB4220533.1"/>
    </source>
</evidence>
<evidence type="ECO:0000256" key="3">
    <source>
        <dbReference type="ARBA" id="ARBA00022801"/>
    </source>
</evidence>
<evidence type="ECO:0000313" key="5">
    <source>
        <dbReference type="EMBL" id="CAB4179156.1"/>
    </source>
</evidence>
<evidence type="ECO:0000256" key="1">
    <source>
        <dbReference type="ARBA" id="ARBA00001946"/>
    </source>
</evidence>
<dbReference type="InterPro" id="IPR014883">
    <property type="entry name" value="VRR_NUC"/>
</dbReference>
<name>A0A6J5QW72_9CAUD</name>
<evidence type="ECO:0000259" key="4">
    <source>
        <dbReference type="Pfam" id="PF08774"/>
    </source>
</evidence>
<evidence type="ECO:0000313" key="7">
    <source>
        <dbReference type="EMBL" id="CAB4189419.1"/>
    </source>
</evidence>
<organism evidence="6">
    <name type="scientific">uncultured Caudovirales phage</name>
    <dbReference type="NCBI Taxonomy" id="2100421"/>
    <lineage>
        <taxon>Viruses</taxon>
        <taxon>Duplodnaviria</taxon>
        <taxon>Heunggongvirae</taxon>
        <taxon>Uroviricota</taxon>
        <taxon>Caudoviricetes</taxon>
        <taxon>Peduoviridae</taxon>
        <taxon>Maltschvirus</taxon>
        <taxon>Maltschvirus maltsch</taxon>
    </lineage>
</organism>
<dbReference type="InterPro" id="IPR011856">
    <property type="entry name" value="tRNA_endonuc-like_dom_sf"/>
</dbReference>
<dbReference type="EMBL" id="LR797495">
    <property type="protein sequence ID" value="CAB4220533.1"/>
    <property type="molecule type" value="Genomic_DNA"/>
</dbReference>
<evidence type="ECO:0000313" key="8">
    <source>
        <dbReference type="EMBL" id="CAB4217134.1"/>
    </source>
</evidence>
<gene>
    <name evidence="5" type="ORF">UFOVP1029_37</name>
    <name evidence="6" type="ORF">UFOVP1129_37</name>
    <name evidence="7" type="ORF">UFOVP1188_37</name>
    <name evidence="8" type="ORF">UFOVP1490_10</name>
    <name evidence="10" type="ORF">UFOVP1576_37</name>
    <name evidence="9" type="ORF">UFOVP1633_37</name>
</gene>
<dbReference type="EMBL" id="LR796972">
    <property type="protein sequence ID" value="CAB4179156.1"/>
    <property type="molecule type" value="Genomic_DNA"/>
</dbReference>